<dbReference type="InterPro" id="IPR030378">
    <property type="entry name" value="G_CP_dom"/>
</dbReference>
<reference evidence="12 13" key="1">
    <citation type="submission" date="2016-10" db="EMBL/GenBank/DDBJ databases">
        <authorList>
            <person name="de Groot N.N."/>
        </authorList>
    </citation>
    <scope>NUCLEOTIDE SEQUENCE [LARGE SCALE GENOMIC DNA]</scope>
    <source>
        <strain evidence="12 13">DSM 45514</strain>
    </source>
</reference>
<keyword evidence="5 9" id="KW-0547">Nucleotide-binding</keyword>
<evidence type="ECO:0000256" key="4">
    <source>
        <dbReference type="ARBA" id="ARBA00022517"/>
    </source>
</evidence>
<comment type="function">
    <text evidence="9">Required for a late step of 50S ribosomal subunit assembly. Has GTPase activity.</text>
</comment>
<dbReference type="NCBIfam" id="TIGR03596">
    <property type="entry name" value="GTPase_YlqF"/>
    <property type="match status" value="1"/>
</dbReference>
<keyword evidence="8 9" id="KW-0342">GTP-binding</keyword>
<comment type="subcellular location">
    <subcellularLocation>
        <location evidence="1 9">Cytoplasm</location>
    </subcellularLocation>
</comment>
<dbReference type="CDD" id="cd01856">
    <property type="entry name" value="YlqF"/>
    <property type="match status" value="1"/>
</dbReference>
<dbReference type="GO" id="GO:0006412">
    <property type="term" value="P:translation"/>
    <property type="evidence" value="ECO:0007669"/>
    <property type="project" value="TreeGrafter"/>
</dbReference>
<dbReference type="Pfam" id="PF01926">
    <property type="entry name" value="MMR_HSR1"/>
    <property type="match status" value="1"/>
</dbReference>
<organism evidence="12 13">
    <name type="scientific">Melghirimyces thermohalophilus</name>
    <dbReference type="NCBI Taxonomy" id="1236220"/>
    <lineage>
        <taxon>Bacteria</taxon>
        <taxon>Bacillati</taxon>
        <taxon>Bacillota</taxon>
        <taxon>Bacilli</taxon>
        <taxon>Bacillales</taxon>
        <taxon>Thermoactinomycetaceae</taxon>
        <taxon>Melghirimyces</taxon>
    </lineage>
</organism>
<evidence type="ECO:0000313" key="13">
    <source>
        <dbReference type="Proteomes" id="UP000199387"/>
    </source>
</evidence>
<dbReference type="AlphaFoldDB" id="A0A1G6NLA9"/>
<evidence type="ECO:0000259" key="11">
    <source>
        <dbReference type="PROSITE" id="PS51721"/>
    </source>
</evidence>
<dbReference type="GO" id="GO:0005737">
    <property type="term" value="C:cytoplasm"/>
    <property type="evidence" value="ECO:0007669"/>
    <property type="project" value="UniProtKB-SubCell"/>
</dbReference>
<comment type="similarity">
    <text evidence="9">Belongs to the TRAFAC class YlqF/YawG GTPase family. MTG1 subfamily.</text>
</comment>
<evidence type="ECO:0000256" key="1">
    <source>
        <dbReference type="ARBA" id="ARBA00004496"/>
    </source>
</evidence>
<dbReference type="InterPro" id="IPR019991">
    <property type="entry name" value="GTP-bd_ribosome_bgen"/>
</dbReference>
<protein>
    <recommendedName>
        <fullName evidence="2 9">Ribosome biogenesis GTPase A</fullName>
    </recommendedName>
</protein>
<feature type="binding site" evidence="10">
    <location>
        <position position="174"/>
    </location>
    <ligand>
        <name>GTP</name>
        <dbReference type="ChEBI" id="CHEBI:37565"/>
    </ligand>
</feature>
<keyword evidence="4" id="KW-0690">Ribosome biogenesis</keyword>
<keyword evidence="6" id="KW-0378">Hydrolase</keyword>
<proteinExistence type="inferred from homology"/>
<dbReference type="GO" id="GO:0042254">
    <property type="term" value="P:ribosome biogenesis"/>
    <property type="evidence" value="ECO:0007669"/>
    <property type="project" value="UniProtKB-KW"/>
</dbReference>
<dbReference type="SUPFAM" id="SSF52540">
    <property type="entry name" value="P-loop containing nucleoside triphosphate hydrolases"/>
    <property type="match status" value="1"/>
</dbReference>
<dbReference type="Gene3D" id="3.40.50.300">
    <property type="entry name" value="P-loop containing nucleotide triphosphate hydrolases"/>
    <property type="match status" value="1"/>
</dbReference>
<dbReference type="Gene3D" id="1.10.1580.10">
    <property type="match status" value="1"/>
</dbReference>
<dbReference type="PIRSF" id="PIRSF006230">
    <property type="entry name" value="MG442"/>
    <property type="match status" value="1"/>
</dbReference>
<evidence type="ECO:0000256" key="8">
    <source>
        <dbReference type="ARBA" id="ARBA00023134"/>
    </source>
</evidence>
<gene>
    <name evidence="12" type="ORF">SAMN04488112_11349</name>
</gene>
<keyword evidence="3 9" id="KW-0963">Cytoplasm</keyword>
<dbReference type="GO" id="GO:0005525">
    <property type="term" value="F:GTP binding"/>
    <property type="evidence" value="ECO:0007669"/>
    <property type="project" value="UniProtKB-KW"/>
</dbReference>
<evidence type="ECO:0000256" key="7">
    <source>
        <dbReference type="ARBA" id="ARBA00022884"/>
    </source>
</evidence>
<dbReference type="PANTHER" id="PTHR45782:SF4">
    <property type="entry name" value="MITOCHONDRIAL RIBOSOME-ASSOCIATED GTPASE 1"/>
    <property type="match status" value="1"/>
</dbReference>
<evidence type="ECO:0000256" key="6">
    <source>
        <dbReference type="ARBA" id="ARBA00022801"/>
    </source>
</evidence>
<dbReference type="InterPro" id="IPR027417">
    <property type="entry name" value="P-loop_NTPase"/>
</dbReference>
<dbReference type="STRING" id="1236220.SAMN04488112_11349"/>
<keyword evidence="7" id="KW-0694">RNA-binding</keyword>
<dbReference type="FunFam" id="3.40.50.300:FF:000590">
    <property type="entry name" value="Ribosome biogenesis GTPase A"/>
    <property type="match status" value="1"/>
</dbReference>
<evidence type="ECO:0000256" key="9">
    <source>
        <dbReference type="PIRNR" id="PIRNR006230"/>
    </source>
</evidence>
<keyword evidence="13" id="KW-1185">Reference proteome</keyword>
<feature type="domain" description="CP-type G" evidence="11">
    <location>
        <begin position="14"/>
        <end position="178"/>
    </location>
</feature>
<name>A0A1G6NLA9_9BACL</name>
<evidence type="ECO:0000256" key="10">
    <source>
        <dbReference type="PIRSR" id="PIRSR006230-1"/>
    </source>
</evidence>
<accession>A0A1G6NLA9</accession>
<dbReference type="InterPro" id="IPR016478">
    <property type="entry name" value="GTPase_MTG1"/>
</dbReference>
<evidence type="ECO:0000256" key="3">
    <source>
        <dbReference type="ARBA" id="ARBA00022490"/>
    </source>
</evidence>
<dbReference type="InterPro" id="IPR006073">
    <property type="entry name" value="GTP-bd"/>
</dbReference>
<dbReference type="RefSeq" id="WP_091570720.1">
    <property type="nucleotide sequence ID" value="NZ_FMZA01000013.1"/>
</dbReference>
<evidence type="ECO:0000313" key="12">
    <source>
        <dbReference type="EMBL" id="SDC68164.1"/>
    </source>
</evidence>
<dbReference type="GO" id="GO:0003924">
    <property type="term" value="F:GTPase activity"/>
    <property type="evidence" value="ECO:0007669"/>
    <property type="project" value="TreeGrafter"/>
</dbReference>
<dbReference type="FunFam" id="1.10.1580.10:FF:000003">
    <property type="entry name" value="Ribosome biogenesis GTPase A"/>
    <property type="match status" value="1"/>
</dbReference>
<sequence length="296" mass="33568">MTIQWFPGHMAKARRQVEEKLKQVDLVLELVDARLPLSSRNPMIDQLVQGKSRIILLTKNDLADPKATRQWSETFREGKTQALSMDLLSGSGVKALFSISQDLMKEKIEAQAKKGIRRHRIRAMVLGVPNVGKSALINRLAKKNIAKTGDRPGVTKAQQWIKLENGMELLDTPGILWPKFEDRDVGLRLAASGAIKEEILSIDEIGLYLISYLSRKYPDSLRKRYNLEEVEGQEGLALLEQVGKRRGCMRKGGEVDLEKAAEIVLRDFRSGRLGRISLEFPVDWEEEMDESKRDHP</sequence>
<dbReference type="OrthoDB" id="9779790at2"/>
<dbReference type="PROSITE" id="PS51721">
    <property type="entry name" value="G_CP"/>
    <property type="match status" value="1"/>
</dbReference>
<dbReference type="InterPro" id="IPR023179">
    <property type="entry name" value="GTP-bd_ortho_bundle_sf"/>
</dbReference>
<dbReference type="GO" id="GO:0003723">
    <property type="term" value="F:RNA binding"/>
    <property type="evidence" value="ECO:0007669"/>
    <property type="project" value="UniProtKB-KW"/>
</dbReference>
<evidence type="ECO:0000256" key="5">
    <source>
        <dbReference type="ARBA" id="ARBA00022741"/>
    </source>
</evidence>
<dbReference type="PANTHER" id="PTHR45782">
    <property type="entry name" value="MITOCHONDRIAL RIBOSOME-ASSOCIATED GTPASE 1"/>
    <property type="match status" value="1"/>
</dbReference>
<dbReference type="EMBL" id="FMZA01000013">
    <property type="protein sequence ID" value="SDC68164.1"/>
    <property type="molecule type" value="Genomic_DNA"/>
</dbReference>
<dbReference type="Proteomes" id="UP000199387">
    <property type="component" value="Unassembled WGS sequence"/>
</dbReference>
<evidence type="ECO:0000256" key="2">
    <source>
        <dbReference type="ARBA" id="ARBA00014898"/>
    </source>
</evidence>